<dbReference type="STRING" id="3914.A0A0L9UK24"/>
<dbReference type="SMART" id="SM00175">
    <property type="entry name" value="RAB"/>
    <property type="match status" value="1"/>
</dbReference>
<dbReference type="Proteomes" id="UP000053144">
    <property type="component" value="Chromosome 5"/>
</dbReference>
<dbReference type="Gene3D" id="3.40.50.300">
    <property type="entry name" value="P-loop containing nucleotide triphosphate hydrolases"/>
    <property type="match status" value="1"/>
</dbReference>
<name>A0A0L9UK24_PHAAN</name>
<organism evidence="9 10">
    <name type="scientific">Phaseolus angularis</name>
    <name type="common">Azuki bean</name>
    <name type="synonym">Vigna angularis</name>
    <dbReference type="NCBI Taxonomy" id="3914"/>
    <lineage>
        <taxon>Eukaryota</taxon>
        <taxon>Viridiplantae</taxon>
        <taxon>Streptophyta</taxon>
        <taxon>Embryophyta</taxon>
        <taxon>Tracheophyta</taxon>
        <taxon>Spermatophyta</taxon>
        <taxon>Magnoliopsida</taxon>
        <taxon>eudicotyledons</taxon>
        <taxon>Gunneridae</taxon>
        <taxon>Pentapetalae</taxon>
        <taxon>rosids</taxon>
        <taxon>fabids</taxon>
        <taxon>Fabales</taxon>
        <taxon>Fabaceae</taxon>
        <taxon>Papilionoideae</taxon>
        <taxon>50 kb inversion clade</taxon>
        <taxon>NPAAA clade</taxon>
        <taxon>indigoferoid/millettioid clade</taxon>
        <taxon>Phaseoleae</taxon>
        <taxon>Vigna</taxon>
    </lineage>
</organism>
<dbReference type="Pfam" id="PF00071">
    <property type="entry name" value="Ras"/>
    <property type="match status" value="1"/>
</dbReference>
<keyword evidence="5" id="KW-0342">GTP-binding</keyword>
<dbReference type="AlphaFoldDB" id="A0A0L9UK24"/>
<dbReference type="InterPro" id="IPR001806">
    <property type="entry name" value="Small_GTPase"/>
</dbReference>
<evidence type="ECO:0000256" key="4">
    <source>
        <dbReference type="ARBA" id="ARBA00022927"/>
    </source>
</evidence>
<proteinExistence type="inferred from homology"/>
<dbReference type="GO" id="GO:0003924">
    <property type="term" value="F:GTPase activity"/>
    <property type="evidence" value="ECO:0007669"/>
    <property type="project" value="InterPro"/>
</dbReference>
<gene>
    <name evidence="9" type="ORF">LR48_Vigan05g071200</name>
</gene>
<evidence type="ECO:0000313" key="10">
    <source>
        <dbReference type="Proteomes" id="UP000053144"/>
    </source>
</evidence>
<comment type="subcellular location">
    <subcellularLocation>
        <location evidence="8">Endomembrane system</location>
        <topology evidence="8">Lipid-anchor</topology>
        <orientation evidence="8">Cytoplasmic side</orientation>
    </subcellularLocation>
</comment>
<evidence type="ECO:0000256" key="2">
    <source>
        <dbReference type="ARBA" id="ARBA00022481"/>
    </source>
</evidence>
<keyword evidence="3" id="KW-0547">Nucleotide-binding</keyword>
<evidence type="ECO:0000256" key="5">
    <source>
        <dbReference type="ARBA" id="ARBA00023134"/>
    </source>
</evidence>
<dbReference type="PANTHER" id="PTHR47981">
    <property type="entry name" value="RAB FAMILY"/>
    <property type="match status" value="1"/>
</dbReference>
<sequence>MWAQLLADVRAELASFSSQPRNPPQPSHLCISTKESCDVSPQNASPTIDADDELFNDNALQFLVALAQGQEDMNESLQQPSQPPQQIILEQLGVLEVKISLSSIELQMPPEGTNKTSLLSFFICQRDIFEILSSTDMLCISVLQLWLLLVGIVFGLVEKLAALARERGGGSLECRIHDSDWRILKVSEKKAKDWCASKGNIPYFETSAKEDFNVDAAFLCIAKAALANEHEQDM</sequence>
<dbReference type="SUPFAM" id="SSF52540">
    <property type="entry name" value="P-loop containing nucleoside triphosphate hydrolases"/>
    <property type="match status" value="1"/>
</dbReference>
<evidence type="ECO:0000256" key="1">
    <source>
        <dbReference type="ARBA" id="ARBA00006270"/>
    </source>
</evidence>
<evidence type="ECO:0000256" key="6">
    <source>
        <dbReference type="ARBA" id="ARBA00023288"/>
    </source>
</evidence>
<keyword evidence="4" id="KW-0653">Protein transport</keyword>
<keyword evidence="6" id="KW-0449">Lipoprotein</keyword>
<dbReference type="GO" id="GO:0012505">
    <property type="term" value="C:endomembrane system"/>
    <property type="evidence" value="ECO:0007669"/>
    <property type="project" value="UniProtKB-SubCell"/>
</dbReference>
<keyword evidence="7" id="KW-0636">Prenylation</keyword>
<accession>A0A0L9UK24</accession>
<dbReference type="PANTHER" id="PTHR47981:SF2">
    <property type="entry name" value="RAS-RELATED PROTEIN RABG3B"/>
    <property type="match status" value="1"/>
</dbReference>
<evidence type="ECO:0000256" key="7">
    <source>
        <dbReference type="ARBA" id="ARBA00023289"/>
    </source>
</evidence>
<protein>
    <submittedName>
        <fullName evidence="9">Uncharacterized protein</fullName>
    </submittedName>
</protein>
<keyword evidence="2" id="KW-0488">Methylation</keyword>
<dbReference type="InterPro" id="IPR027417">
    <property type="entry name" value="P-loop_NTPase"/>
</dbReference>
<dbReference type="GO" id="GO:0005525">
    <property type="term" value="F:GTP binding"/>
    <property type="evidence" value="ECO:0007669"/>
    <property type="project" value="UniProtKB-KW"/>
</dbReference>
<reference evidence="10" key="1">
    <citation type="journal article" date="2015" name="Proc. Natl. Acad. Sci. U.S.A.">
        <title>Genome sequencing of adzuki bean (Vigna angularis) provides insight into high starch and low fat accumulation and domestication.</title>
        <authorList>
            <person name="Yang K."/>
            <person name="Tian Z."/>
            <person name="Chen C."/>
            <person name="Luo L."/>
            <person name="Zhao B."/>
            <person name="Wang Z."/>
            <person name="Yu L."/>
            <person name="Li Y."/>
            <person name="Sun Y."/>
            <person name="Li W."/>
            <person name="Chen Y."/>
            <person name="Li Y."/>
            <person name="Zhang Y."/>
            <person name="Ai D."/>
            <person name="Zhao J."/>
            <person name="Shang C."/>
            <person name="Ma Y."/>
            <person name="Wu B."/>
            <person name="Wang M."/>
            <person name="Gao L."/>
            <person name="Sun D."/>
            <person name="Zhang P."/>
            <person name="Guo F."/>
            <person name="Wang W."/>
            <person name="Li Y."/>
            <person name="Wang J."/>
            <person name="Varshney R.K."/>
            <person name="Wang J."/>
            <person name="Ling H.Q."/>
            <person name="Wan P."/>
        </authorList>
    </citation>
    <scope>NUCLEOTIDE SEQUENCE</scope>
    <source>
        <strain evidence="10">cv. Jingnong 6</strain>
    </source>
</reference>
<comment type="similarity">
    <text evidence="1">Belongs to the small GTPase superfamily. Rab family.</text>
</comment>
<evidence type="ECO:0000256" key="3">
    <source>
        <dbReference type="ARBA" id="ARBA00022741"/>
    </source>
</evidence>
<keyword evidence="4" id="KW-0813">Transport</keyword>
<evidence type="ECO:0000256" key="8">
    <source>
        <dbReference type="ARBA" id="ARBA00046278"/>
    </source>
</evidence>
<dbReference type="Gramene" id="KOM43108">
    <property type="protein sequence ID" value="KOM43108"/>
    <property type="gene ID" value="LR48_Vigan05g071200"/>
</dbReference>
<dbReference type="GO" id="GO:0005774">
    <property type="term" value="C:vacuolar membrane"/>
    <property type="evidence" value="ECO:0007669"/>
    <property type="project" value="TreeGrafter"/>
</dbReference>
<dbReference type="GO" id="GO:0015031">
    <property type="term" value="P:protein transport"/>
    <property type="evidence" value="ECO:0007669"/>
    <property type="project" value="UniProtKB-KW"/>
</dbReference>
<dbReference type="EMBL" id="CM003375">
    <property type="protein sequence ID" value="KOM43108.1"/>
    <property type="molecule type" value="Genomic_DNA"/>
</dbReference>
<evidence type="ECO:0000313" key="9">
    <source>
        <dbReference type="EMBL" id="KOM43108.1"/>
    </source>
</evidence>